<evidence type="ECO:0000313" key="2">
    <source>
        <dbReference type="EMBL" id="KAJ1363888.1"/>
    </source>
</evidence>
<keyword evidence="3" id="KW-1185">Reference proteome</keyword>
<gene>
    <name evidence="2" type="ORF">KIN20_023847</name>
</gene>
<comment type="caution">
    <text evidence="2">The sequence shown here is derived from an EMBL/GenBank/DDBJ whole genome shotgun (WGS) entry which is preliminary data.</text>
</comment>
<accession>A0AAD5MXI6</accession>
<feature type="signal peptide" evidence="1">
    <location>
        <begin position="1"/>
        <end position="23"/>
    </location>
</feature>
<dbReference type="AlphaFoldDB" id="A0AAD5MXI6"/>
<dbReference type="EMBL" id="JAHQIW010004826">
    <property type="protein sequence ID" value="KAJ1363888.1"/>
    <property type="molecule type" value="Genomic_DNA"/>
</dbReference>
<protein>
    <submittedName>
        <fullName evidence="2">Uncharacterized protein</fullName>
    </submittedName>
</protein>
<evidence type="ECO:0000256" key="1">
    <source>
        <dbReference type="SAM" id="SignalP"/>
    </source>
</evidence>
<name>A0AAD5MXI6_PARTN</name>
<reference evidence="2" key="1">
    <citation type="submission" date="2021-06" db="EMBL/GenBank/DDBJ databases">
        <title>Parelaphostrongylus tenuis whole genome reference sequence.</title>
        <authorList>
            <person name="Garwood T.J."/>
            <person name="Larsen P.A."/>
            <person name="Fountain-Jones N.M."/>
            <person name="Garbe J.R."/>
            <person name="Macchietto M.G."/>
            <person name="Kania S.A."/>
            <person name="Gerhold R.W."/>
            <person name="Richards J.E."/>
            <person name="Wolf T.M."/>
        </authorList>
    </citation>
    <scope>NUCLEOTIDE SEQUENCE</scope>
    <source>
        <strain evidence="2">MNPRO001-30</strain>
        <tissue evidence="2">Meninges</tissue>
    </source>
</reference>
<keyword evidence="1" id="KW-0732">Signal</keyword>
<sequence length="131" mass="14359">MSVGLIFTCANIGLGLLCGACESSRRESGRFSRYQDGHDGAIAALKELTSSIKDFIKSHDDLRKKEIVLFSSLRDIEQLHVKARETGDLHYVIDNTFASLSASKCGNKGVAACVHSALTKAYSRHEVSWQL</sequence>
<evidence type="ECO:0000313" key="3">
    <source>
        <dbReference type="Proteomes" id="UP001196413"/>
    </source>
</evidence>
<dbReference type="Proteomes" id="UP001196413">
    <property type="component" value="Unassembled WGS sequence"/>
</dbReference>
<feature type="chain" id="PRO_5041979094" evidence="1">
    <location>
        <begin position="24"/>
        <end position="131"/>
    </location>
</feature>
<organism evidence="2 3">
    <name type="scientific">Parelaphostrongylus tenuis</name>
    <name type="common">Meningeal worm</name>
    <dbReference type="NCBI Taxonomy" id="148309"/>
    <lineage>
        <taxon>Eukaryota</taxon>
        <taxon>Metazoa</taxon>
        <taxon>Ecdysozoa</taxon>
        <taxon>Nematoda</taxon>
        <taxon>Chromadorea</taxon>
        <taxon>Rhabditida</taxon>
        <taxon>Rhabditina</taxon>
        <taxon>Rhabditomorpha</taxon>
        <taxon>Strongyloidea</taxon>
        <taxon>Metastrongylidae</taxon>
        <taxon>Parelaphostrongylus</taxon>
    </lineage>
</organism>
<proteinExistence type="predicted"/>